<protein>
    <recommendedName>
        <fullName evidence="2">AB hydrolase-1 domain-containing protein</fullName>
    </recommendedName>
</protein>
<feature type="domain" description="AB hydrolase-1" evidence="2">
    <location>
        <begin position="51"/>
        <end position="327"/>
    </location>
</feature>
<dbReference type="InterPro" id="IPR008220">
    <property type="entry name" value="HAT_MetX-like"/>
</dbReference>
<organism evidence="3 4">
    <name type="scientific">Planococcus halotolerans</name>
    <dbReference type="NCBI Taxonomy" id="2233542"/>
    <lineage>
        <taxon>Bacteria</taxon>
        <taxon>Bacillati</taxon>
        <taxon>Bacillota</taxon>
        <taxon>Bacilli</taxon>
        <taxon>Bacillales</taxon>
        <taxon>Caryophanaceae</taxon>
        <taxon>Planococcus</taxon>
    </lineage>
</organism>
<keyword evidence="4" id="KW-1185">Reference proteome</keyword>
<dbReference type="PANTHER" id="PTHR32268">
    <property type="entry name" value="HOMOSERINE O-ACETYLTRANSFERASE"/>
    <property type="match status" value="1"/>
</dbReference>
<dbReference type="PANTHER" id="PTHR32268:SF15">
    <property type="entry name" value="HOMOSERINE ACETYLTRANSFERASE FAMILY PROTEIN (AFU_ORTHOLOGUE AFUA_1G15350)"/>
    <property type="match status" value="1"/>
</dbReference>
<proteinExistence type="predicted"/>
<dbReference type="RefSeq" id="WP_112223451.1">
    <property type="nucleotide sequence ID" value="NZ_CP047673.1"/>
</dbReference>
<evidence type="ECO:0000256" key="1">
    <source>
        <dbReference type="PIRSR" id="PIRSR000443-1"/>
    </source>
</evidence>
<feature type="active site" evidence="1">
    <location>
        <position position="323"/>
    </location>
</feature>
<comment type="caution">
    <text evidence="3">The sequence shown here is derived from an EMBL/GenBank/DDBJ whole genome shotgun (WGS) entry which is preliminary data.</text>
</comment>
<name>A0A365KX35_9BACL</name>
<sequence>MIGNQFYSQENHGPYEIYELGDFELEEGGRIPDCKLAYATHGELNEEKNNVILIPTWFSGTSKDYETYIGEGRALDPANYFIIVINQIGNGLSSSPHNSADSIRMSDFPKVRIGDDVRAQHQLITEKFGIKELALVVGGSMGAQQTYEWAVRFPDMVKRAAPIAGTAKNTIHDFLFTQTLMDAITSDPGWNGGNYTSNTEVADGLKRHADIWAVMGFTPEFFKQEKWVLFGVETAEELVQGFLEPFFQMMDPNALLTMAWKWQRGDVSRLTEGNLEKALGSIKAKMYVMPIDTDMFFPPSDCEPEQKLISNSELRVINSIAGHFGLFGGEGEAYHSQIDGHLKDLLAVSVEEGVLE</sequence>
<accession>A0A365KX35</accession>
<dbReference type="GO" id="GO:0016747">
    <property type="term" value="F:acyltransferase activity, transferring groups other than amino-acyl groups"/>
    <property type="evidence" value="ECO:0007669"/>
    <property type="project" value="InterPro"/>
</dbReference>
<reference evidence="3 4" key="1">
    <citation type="submission" date="2018-06" db="EMBL/GenBank/DDBJ databases">
        <title>The draft genome sequences of strains SCU63 and S1.</title>
        <authorList>
            <person name="Gan L."/>
        </authorList>
    </citation>
    <scope>NUCLEOTIDE SEQUENCE [LARGE SCALE GENOMIC DNA]</scope>
    <source>
        <strain evidence="3 4">SCU63</strain>
    </source>
</reference>
<evidence type="ECO:0000313" key="3">
    <source>
        <dbReference type="EMBL" id="RAZ77724.1"/>
    </source>
</evidence>
<dbReference type="Pfam" id="PF00561">
    <property type="entry name" value="Abhydrolase_1"/>
    <property type="match status" value="1"/>
</dbReference>
<gene>
    <name evidence="3" type="ORF">DP120_09585</name>
</gene>
<evidence type="ECO:0000313" key="4">
    <source>
        <dbReference type="Proteomes" id="UP000251002"/>
    </source>
</evidence>
<dbReference type="SUPFAM" id="SSF53474">
    <property type="entry name" value="alpha/beta-Hydrolases"/>
    <property type="match status" value="1"/>
</dbReference>
<evidence type="ECO:0000259" key="2">
    <source>
        <dbReference type="Pfam" id="PF00561"/>
    </source>
</evidence>
<dbReference type="Proteomes" id="UP000251002">
    <property type="component" value="Unassembled WGS sequence"/>
</dbReference>
<dbReference type="InterPro" id="IPR029058">
    <property type="entry name" value="AB_hydrolase_fold"/>
</dbReference>
<dbReference type="EMBL" id="QLZR01000003">
    <property type="protein sequence ID" value="RAZ77724.1"/>
    <property type="molecule type" value="Genomic_DNA"/>
</dbReference>
<feature type="active site" evidence="1">
    <location>
        <position position="294"/>
    </location>
</feature>
<dbReference type="AlphaFoldDB" id="A0A365KX35"/>
<feature type="active site" description="Nucleophile" evidence="1">
    <location>
        <position position="140"/>
    </location>
</feature>
<dbReference type="PIRSF" id="PIRSF000443">
    <property type="entry name" value="Homoser_Ac_trans"/>
    <property type="match status" value="1"/>
</dbReference>
<dbReference type="NCBIfam" id="NF005757">
    <property type="entry name" value="PRK07581.1"/>
    <property type="match status" value="1"/>
</dbReference>
<dbReference type="InterPro" id="IPR000073">
    <property type="entry name" value="AB_hydrolase_1"/>
</dbReference>
<dbReference type="Gene3D" id="3.40.50.1820">
    <property type="entry name" value="alpha/beta hydrolase"/>
    <property type="match status" value="1"/>
</dbReference>